<evidence type="ECO:0000256" key="1">
    <source>
        <dbReference type="ARBA" id="ARBA00006484"/>
    </source>
</evidence>
<sequence length="270" mass="27742">MTAVHAATTVPTIPSGNPMTLEGRVIVVTGAAQGIGRAIAERAVSLGARVALVDLQDEALKAVEAALGDRAKAYVGSVADPSFVAAAVADAEAHFGGLHGLVNNAGITRTALIEKMTLDEWNAVISVHLTGAFLFTQAVGRTMIARVKAGDPVAGAIVNVSSDAGVQGTFGQINYGAAKAGMLGAAMSAAREWARFGIRANSVAFGVVETPMTETVRGDKFRDTYLAKIPLGRFTLPDEAATPVCFLLSDGASYITGQRLSVNGGFHMGA</sequence>
<comment type="similarity">
    <text evidence="1">Belongs to the short-chain dehydrogenases/reductases (SDR) family.</text>
</comment>
<dbReference type="PANTHER" id="PTHR42760:SF135">
    <property type="entry name" value="BLL7886 PROTEIN"/>
    <property type="match status" value="1"/>
</dbReference>
<evidence type="ECO:0000259" key="3">
    <source>
        <dbReference type="SMART" id="SM00822"/>
    </source>
</evidence>
<dbReference type="SUPFAM" id="SSF51735">
    <property type="entry name" value="NAD(P)-binding Rossmann-fold domains"/>
    <property type="match status" value="1"/>
</dbReference>
<organism evidence="4 5">
    <name type="scientific">Brevundimonas vancanneytii</name>
    <dbReference type="NCBI Taxonomy" id="1325724"/>
    <lineage>
        <taxon>Bacteria</taxon>
        <taxon>Pseudomonadati</taxon>
        <taxon>Pseudomonadota</taxon>
        <taxon>Alphaproteobacteria</taxon>
        <taxon>Caulobacterales</taxon>
        <taxon>Caulobacteraceae</taxon>
        <taxon>Brevundimonas</taxon>
    </lineage>
</organism>
<dbReference type="InterPro" id="IPR057326">
    <property type="entry name" value="KR_dom"/>
</dbReference>
<protein>
    <submittedName>
        <fullName evidence="4">3-oxoacyl-[acyl-carrier-protein] reductase FabG</fullName>
        <ecNumber evidence="4">1.1.1.100</ecNumber>
    </submittedName>
</protein>
<dbReference type="EMBL" id="LR588407">
    <property type="protein sequence ID" value="VTO17194.1"/>
    <property type="molecule type" value="Genomic_DNA"/>
</dbReference>
<dbReference type="RefSeq" id="WP_197733839.1">
    <property type="nucleotide sequence ID" value="NZ_LR588407.1"/>
</dbReference>
<evidence type="ECO:0000313" key="5">
    <source>
        <dbReference type="Proteomes" id="UP000309952"/>
    </source>
</evidence>
<dbReference type="PRINTS" id="PR00080">
    <property type="entry name" value="SDRFAMILY"/>
</dbReference>
<dbReference type="Proteomes" id="UP000309952">
    <property type="component" value="Chromosome"/>
</dbReference>
<proteinExistence type="inferred from homology"/>
<dbReference type="Gene3D" id="3.40.50.720">
    <property type="entry name" value="NAD(P)-binding Rossmann-like Domain"/>
    <property type="match status" value="1"/>
</dbReference>
<keyword evidence="5" id="KW-1185">Reference proteome</keyword>
<reference evidence="4 5" key="1">
    <citation type="submission" date="2019-04" db="EMBL/GenBank/DDBJ databases">
        <authorList>
            <consortium name="Pathogen Informatics"/>
        </authorList>
    </citation>
    <scope>NUCLEOTIDE SEQUENCE [LARGE SCALE GENOMIC DNA]</scope>
    <source>
        <strain evidence="4 5">NCTC9239</strain>
    </source>
</reference>
<dbReference type="KEGG" id="bvy:NCTC9239_02341"/>
<dbReference type="InterPro" id="IPR002347">
    <property type="entry name" value="SDR_fam"/>
</dbReference>
<keyword evidence="2 4" id="KW-0560">Oxidoreductase</keyword>
<dbReference type="FunFam" id="3.40.50.720:FF:000173">
    <property type="entry name" value="3-oxoacyl-[acyl-carrier protein] reductase"/>
    <property type="match status" value="1"/>
</dbReference>
<dbReference type="PANTHER" id="PTHR42760">
    <property type="entry name" value="SHORT-CHAIN DEHYDROGENASES/REDUCTASES FAMILY MEMBER"/>
    <property type="match status" value="1"/>
</dbReference>
<evidence type="ECO:0000256" key="2">
    <source>
        <dbReference type="ARBA" id="ARBA00023002"/>
    </source>
</evidence>
<dbReference type="GO" id="GO:0004316">
    <property type="term" value="F:3-oxoacyl-[acyl-carrier-protein] reductase (NADPH) activity"/>
    <property type="evidence" value="ECO:0007669"/>
    <property type="project" value="UniProtKB-EC"/>
</dbReference>
<dbReference type="PRINTS" id="PR00081">
    <property type="entry name" value="GDHRDH"/>
</dbReference>
<dbReference type="Pfam" id="PF13561">
    <property type="entry name" value="adh_short_C2"/>
    <property type="match status" value="1"/>
</dbReference>
<dbReference type="SMART" id="SM00822">
    <property type="entry name" value="PKS_KR"/>
    <property type="match status" value="1"/>
</dbReference>
<dbReference type="EC" id="1.1.1.100" evidence="4"/>
<dbReference type="AlphaFoldDB" id="A0A4P1KAS9"/>
<gene>
    <name evidence="4" type="primary">fabG_5</name>
    <name evidence="4" type="ORF">NCTC9239_02341</name>
</gene>
<evidence type="ECO:0000313" key="4">
    <source>
        <dbReference type="EMBL" id="VTO17194.1"/>
    </source>
</evidence>
<dbReference type="InterPro" id="IPR036291">
    <property type="entry name" value="NAD(P)-bd_dom_sf"/>
</dbReference>
<accession>A0A4P1KAS9</accession>
<name>A0A4P1KAS9_9CAUL</name>
<feature type="domain" description="Ketoreductase" evidence="3">
    <location>
        <begin position="24"/>
        <end position="211"/>
    </location>
</feature>
<dbReference type="GO" id="GO:0030497">
    <property type="term" value="P:fatty acid elongation"/>
    <property type="evidence" value="ECO:0007669"/>
    <property type="project" value="TreeGrafter"/>
</dbReference>